<feature type="non-terminal residue" evidence="2">
    <location>
        <position position="1"/>
    </location>
</feature>
<accession>A0A9Q0MSX5</accession>
<evidence type="ECO:0000313" key="3">
    <source>
        <dbReference type="Proteomes" id="UP001151699"/>
    </source>
</evidence>
<dbReference type="InterPro" id="IPR015671">
    <property type="entry name" value="GSCR1_dom"/>
</dbReference>
<feature type="non-terminal residue" evidence="2">
    <location>
        <position position="185"/>
    </location>
</feature>
<keyword evidence="3" id="KW-1185">Reference proteome</keyword>
<feature type="domain" description="GLTSCR protein conserved" evidence="1">
    <location>
        <begin position="58"/>
        <end position="155"/>
    </location>
</feature>
<dbReference type="PANTHER" id="PTHR15572">
    <property type="entry name" value="GLIOMA TUMOR SUPPRESSOR CANDIDATE REGION GENE 1"/>
    <property type="match status" value="1"/>
</dbReference>
<dbReference type="GO" id="GO:0045893">
    <property type="term" value="P:positive regulation of DNA-templated transcription"/>
    <property type="evidence" value="ECO:0007669"/>
    <property type="project" value="TreeGrafter"/>
</dbReference>
<dbReference type="AlphaFoldDB" id="A0A9Q0MSX5"/>
<name>A0A9Q0MSX5_9DIPT</name>
<dbReference type="EMBL" id="WJQU01000003">
    <property type="protein sequence ID" value="KAJ6637391.1"/>
    <property type="molecule type" value="Genomic_DNA"/>
</dbReference>
<gene>
    <name evidence="2" type="primary">Bicral</name>
    <name evidence="2" type="ORF">Bhyg_10121</name>
</gene>
<sequence length="185" mass="21503">PSLAVQLQPDSSLSHPPFTVSKINVDKLEPTQSIQAKPASPKVKVPRHCLFERQLSVDQESCMNPDYHKPFHGKYDAVKRLIRYHCLYAQDEDPQSDEEEYFHKIADCFQHKFKDMTNKYQSLLMKDSSMHVKTSELMMIDRMFNGDIQEEILNLQIDISNSMANANAFNKVMTTQNVSRREHEQ</sequence>
<dbReference type="PANTHER" id="PTHR15572:SF0">
    <property type="entry name" value="GLUTAMINE-RICH PROTEIN-RELATED"/>
    <property type="match status" value="1"/>
</dbReference>
<protein>
    <submittedName>
        <fullName evidence="2">BRD4-interacting chromatin-remodeling complex-associated protein-like</fullName>
    </submittedName>
</protein>
<dbReference type="Proteomes" id="UP001151699">
    <property type="component" value="Chromosome X"/>
</dbReference>
<evidence type="ECO:0000259" key="1">
    <source>
        <dbReference type="Pfam" id="PF15249"/>
    </source>
</evidence>
<reference evidence="2" key="1">
    <citation type="submission" date="2022-07" db="EMBL/GenBank/DDBJ databases">
        <authorList>
            <person name="Trinca V."/>
            <person name="Uliana J.V.C."/>
            <person name="Torres T.T."/>
            <person name="Ward R.J."/>
            <person name="Monesi N."/>
        </authorList>
    </citation>
    <scope>NUCLEOTIDE SEQUENCE</scope>
    <source>
        <strain evidence="2">HSMRA1968</strain>
        <tissue evidence="2">Whole embryos</tissue>
    </source>
</reference>
<comment type="caution">
    <text evidence="2">The sequence shown here is derived from an EMBL/GenBank/DDBJ whole genome shotgun (WGS) entry which is preliminary data.</text>
</comment>
<dbReference type="InterPro" id="IPR052438">
    <property type="entry name" value="Chromatin_remod/trans_coact"/>
</dbReference>
<organism evidence="2 3">
    <name type="scientific">Pseudolycoriella hygida</name>
    <dbReference type="NCBI Taxonomy" id="35572"/>
    <lineage>
        <taxon>Eukaryota</taxon>
        <taxon>Metazoa</taxon>
        <taxon>Ecdysozoa</taxon>
        <taxon>Arthropoda</taxon>
        <taxon>Hexapoda</taxon>
        <taxon>Insecta</taxon>
        <taxon>Pterygota</taxon>
        <taxon>Neoptera</taxon>
        <taxon>Endopterygota</taxon>
        <taxon>Diptera</taxon>
        <taxon>Nematocera</taxon>
        <taxon>Sciaroidea</taxon>
        <taxon>Sciaridae</taxon>
        <taxon>Pseudolycoriella</taxon>
    </lineage>
</organism>
<dbReference type="Pfam" id="PF15249">
    <property type="entry name" value="GLTSCR1"/>
    <property type="match status" value="1"/>
</dbReference>
<dbReference type="GO" id="GO:0016514">
    <property type="term" value="C:SWI/SNF complex"/>
    <property type="evidence" value="ECO:0007669"/>
    <property type="project" value="TreeGrafter"/>
</dbReference>
<proteinExistence type="predicted"/>
<dbReference type="OrthoDB" id="2556847at2759"/>
<evidence type="ECO:0000313" key="2">
    <source>
        <dbReference type="EMBL" id="KAJ6637391.1"/>
    </source>
</evidence>